<dbReference type="InterPro" id="IPR002083">
    <property type="entry name" value="MATH/TRAF_dom"/>
</dbReference>
<feature type="compositionally biased region" description="Low complexity" evidence="2">
    <location>
        <begin position="379"/>
        <end position="393"/>
    </location>
</feature>
<dbReference type="InterPro" id="IPR008974">
    <property type="entry name" value="TRAF-like"/>
</dbReference>
<comment type="caution">
    <text evidence="5">The sequence shown here is derived from an EMBL/GenBank/DDBJ whole genome shotgun (WGS) entry which is preliminary data.</text>
</comment>
<dbReference type="CDD" id="cd18343">
    <property type="entry name" value="BTB_POZ_SPOPL"/>
    <property type="match status" value="1"/>
</dbReference>
<dbReference type="Gene3D" id="2.60.210.10">
    <property type="entry name" value="Apoptosis, Tumor Necrosis Factor Receptor Associated Protein 2, Chain A"/>
    <property type="match status" value="1"/>
</dbReference>
<dbReference type="SUPFAM" id="SSF54695">
    <property type="entry name" value="POZ domain"/>
    <property type="match status" value="1"/>
</dbReference>
<name>A0ABQ8M890_LABRO</name>
<dbReference type="SUPFAM" id="SSF49599">
    <property type="entry name" value="TRAF domain-like"/>
    <property type="match status" value="1"/>
</dbReference>
<dbReference type="PROSITE" id="PS50097">
    <property type="entry name" value="BTB"/>
    <property type="match status" value="1"/>
</dbReference>
<sequence>MSRVPTPPPPGEMTSGPVAESWCYTQVKVVKFSYMWTINNFSFCREEMGEVVRSSTFSSGPNDKMKWCLRVNPKGLDDESKDYLSLYLLLVSCPKSEVRAKFKFSLLNAKREETKAMESQRAYRFVQGKDWGFKKFIRRDFLLDEANGLLPDDKLTLFCEVSVVQDSVNISGQSNTNMLKVPECQLSDDLGNLWEGSRFTDCSLFVGGQEFKAHKSILAARSPVFNAMFEHKMEESKKNRVDISDVEPDVFREMMVFIYTGKAPNLEKMADNLLAAADKYALERLKVLCEEALCNSLSVENVADILILADLHSAEQLKAQAIDFINRQSRRRHNGDGRLESDDSVPSSFSGRGIPGSRFSPVHPFRLLRTKRMRRQLPHRALLLPPPSSLARRPYQRPDRGASSNHSAQEEMDFAMLFTPGVI</sequence>
<dbReference type="PANTHER" id="PTHR24413">
    <property type="entry name" value="SPECKLE-TYPE POZ PROTEIN"/>
    <property type="match status" value="1"/>
</dbReference>
<evidence type="ECO:0000313" key="6">
    <source>
        <dbReference type="Proteomes" id="UP000830375"/>
    </source>
</evidence>
<evidence type="ECO:0000256" key="1">
    <source>
        <dbReference type="ARBA" id="ARBA00010846"/>
    </source>
</evidence>
<dbReference type="Pfam" id="PF22486">
    <property type="entry name" value="MATH_2"/>
    <property type="match status" value="1"/>
</dbReference>
<dbReference type="EMBL" id="JACTAM010000011">
    <property type="protein sequence ID" value="KAI2659088.1"/>
    <property type="molecule type" value="Genomic_DNA"/>
</dbReference>
<dbReference type="InterPro" id="IPR011333">
    <property type="entry name" value="SKP1/BTB/POZ_sf"/>
</dbReference>
<dbReference type="Gene3D" id="3.30.710.10">
    <property type="entry name" value="Potassium Channel Kv1.1, Chain A"/>
    <property type="match status" value="1"/>
</dbReference>
<proteinExistence type="inferred from homology"/>
<accession>A0ABQ8M890</accession>
<dbReference type="SMART" id="SM00061">
    <property type="entry name" value="MATH"/>
    <property type="match status" value="1"/>
</dbReference>
<feature type="region of interest" description="Disordered" evidence="2">
    <location>
        <begin position="378"/>
        <end position="411"/>
    </location>
</feature>
<dbReference type="SMART" id="SM00225">
    <property type="entry name" value="BTB"/>
    <property type="match status" value="1"/>
</dbReference>
<evidence type="ECO:0000259" key="3">
    <source>
        <dbReference type="PROSITE" id="PS50097"/>
    </source>
</evidence>
<feature type="domain" description="BTB" evidence="3">
    <location>
        <begin position="200"/>
        <end position="267"/>
    </location>
</feature>
<gene>
    <name evidence="5" type="ORF">H4Q32_023291</name>
</gene>
<dbReference type="Gene3D" id="6.10.250.3030">
    <property type="match status" value="1"/>
</dbReference>
<comment type="similarity">
    <text evidence="1">Belongs to the Tdpoz family.</text>
</comment>
<evidence type="ECO:0000259" key="4">
    <source>
        <dbReference type="PROSITE" id="PS50144"/>
    </source>
</evidence>
<feature type="region of interest" description="Disordered" evidence="2">
    <location>
        <begin position="332"/>
        <end position="357"/>
    </location>
</feature>
<reference evidence="5 6" key="1">
    <citation type="submission" date="2022-01" db="EMBL/GenBank/DDBJ databases">
        <title>A high-quality chromosome-level genome assembly of rohu carp, Labeo rohita.</title>
        <authorList>
            <person name="Arick M.A. II"/>
            <person name="Hsu C.-Y."/>
            <person name="Magbanua Z."/>
            <person name="Pechanova O."/>
            <person name="Grover C."/>
            <person name="Miller E."/>
            <person name="Thrash A."/>
            <person name="Ezzel L."/>
            <person name="Alam S."/>
            <person name="Benzie J."/>
            <person name="Hamilton M."/>
            <person name="Karsi A."/>
            <person name="Lawrence M.L."/>
            <person name="Peterson D.G."/>
        </authorList>
    </citation>
    <scope>NUCLEOTIDE SEQUENCE [LARGE SCALE GENOMIC DNA]</scope>
    <source>
        <strain evidence="6">BAU-BD-2019</strain>
        <tissue evidence="5">Blood</tissue>
    </source>
</reference>
<evidence type="ECO:0000256" key="2">
    <source>
        <dbReference type="SAM" id="MobiDB-lite"/>
    </source>
</evidence>
<protein>
    <submittedName>
        <fullName evidence="5">Speckle-type POZ protein-like B</fullName>
    </submittedName>
</protein>
<dbReference type="InterPro" id="IPR000210">
    <property type="entry name" value="BTB/POZ_dom"/>
</dbReference>
<keyword evidence="6" id="KW-1185">Reference proteome</keyword>
<dbReference type="Proteomes" id="UP000830375">
    <property type="component" value="Unassembled WGS sequence"/>
</dbReference>
<dbReference type="Pfam" id="PF00651">
    <property type="entry name" value="BTB"/>
    <property type="match status" value="1"/>
</dbReference>
<dbReference type="PROSITE" id="PS50144">
    <property type="entry name" value="MATH"/>
    <property type="match status" value="1"/>
</dbReference>
<feature type="domain" description="MATH" evidence="4">
    <location>
        <begin position="31"/>
        <end position="161"/>
    </location>
</feature>
<evidence type="ECO:0000313" key="5">
    <source>
        <dbReference type="EMBL" id="KAI2659088.1"/>
    </source>
</evidence>
<organism evidence="5 6">
    <name type="scientific">Labeo rohita</name>
    <name type="common">Indian major carp</name>
    <name type="synonym">Cyprinus rohita</name>
    <dbReference type="NCBI Taxonomy" id="84645"/>
    <lineage>
        <taxon>Eukaryota</taxon>
        <taxon>Metazoa</taxon>
        <taxon>Chordata</taxon>
        <taxon>Craniata</taxon>
        <taxon>Vertebrata</taxon>
        <taxon>Euteleostomi</taxon>
        <taxon>Actinopterygii</taxon>
        <taxon>Neopterygii</taxon>
        <taxon>Teleostei</taxon>
        <taxon>Ostariophysi</taxon>
        <taxon>Cypriniformes</taxon>
        <taxon>Cyprinidae</taxon>
        <taxon>Labeoninae</taxon>
        <taxon>Labeonini</taxon>
        <taxon>Labeo</taxon>
    </lineage>
</organism>